<protein>
    <recommendedName>
        <fullName evidence="6">Extracellular membrane protein CFEM domain-containing protein</fullName>
    </recommendedName>
</protein>
<feature type="compositionally biased region" description="Low complexity" evidence="1">
    <location>
        <begin position="272"/>
        <end position="292"/>
    </location>
</feature>
<dbReference type="EMBL" id="KZ826181">
    <property type="protein sequence ID" value="PYH87739.1"/>
    <property type="molecule type" value="Genomic_DNA"/>
</dbReference>
<name>A0A319CTC1_9EURO</name>
<evidence type="ECO:0008006" key="6">
    <source>
        <dbReference type="Google" id="ProtNLM"/>
    </source>
</evidence>
<keyword evidence="2" id="KW-0812">Transmembrane</keyword>
<evidence type="ECO:0000256" key="2">
    <source>
        <dbReference type="SAM" id="Phobius"/>
    </source>
</evidence>
<keyword evidence="5" id="KW-1185">Reference proteome</keyword>
<evidence type="ECO:0000313" key="5">
    <source>
        <dbReference type="Proteomes" id="UP000247810"/>
    </source>
</evidence>
<sequence length="747" mass="75410">MKALVLVYLLSLTLFPFATLAHPKGMWWGTDECYSSPAKADNDCSDHQQTGFDWSDLAVGSFSNYAGFDFSGFSSRNGLDPSAAGSDKCIVGKLGKDSSSSPKMSYGQDHKSFSVSSFSLATSKQADVRIVYNMPDGSACTAVASCSPDRTDIHNDQCGGATSVSFQLADDSVEDCDLGIYKINFDCSPALDASVSSTFSVPSSTASELESTTAVMTWVTVTTCPVTDVVTSSGTPITFVTSTLSTVTLTSAPTYPAGSTSAGPTGSGPGSAPGSAPTSAPLPAPTSAASSAPVTIPVSVPTSAPVTAPISVPNGATTVVTWVTSTTRPVTEVVTSSSTPITAVTSTVETMTLTSTYPTGPTSVAPIGSSQVSVPVSAPVSAPEGATTVVTWVTLTTCPVTQVVTSSGTAITSVTQSVSTVTMTSVSTYCPSHKCTAVPTAAAPIETAPASTTTVVTWETPITYPVTTVITSGGGIPITSVTNSVSTATLTTAAAIANPVGPTGIAPIETGATGVPSPAPATPCPNSVPKCINTWLNLLPKCDSNSAASCYCPSNEFTSKVIACIQAWGATPEEIQSALSYFTGICAAFVPKNPGIITAVPPTITLGPAPTTIFPLTNTAAHPTAPVPTTAPMAPAPVPCTTITYSSWTVTVPQVVFTTPPTGSAQTTVGLIPGGPTSASAGPTYLPNPWVSSSSSTLAKTPGRSTAPTPAATPSPKFPLSNSGSMASVSSGWVWSVAIAVLLGFFY</sequence>
<feature type="region of interest" description="Disordered" evidence="1">
    <location>
        <begin position="691"/>
        <end position="720"/>
    </location>
</feature>
<feature type="signal peptide" evidence="3">
    <location>
        <begin position="1"/>
        <end position="21"/>
    </location>
</feature>
<evidence type="ECO:0000256" key="3">
    <source>
        <dbReference type="SAM" id="SignalP"/>
    </source>
</evidence>
<accession>A0A319CTC1</accession>
<dbReference type="AlphaFoldDB" id="A0A319CTC1"/>
<keyword evidence="2" id="KW-1133">Transmembrane helix</keyword>
<feature type="chain" id="PRO_5016393796" description="Extracellular membrane protein CFEM domain-containing protein" evidence="3">
    <location>
        <begin position="22"/>
        <end position="747"/>
    </location>
</feature>
<dbReference type="VEuPathDB" id="FungiDB:BO71DRAFT_445721"/>
<feature type="transmembrane region" description="Helical" evidence="2">
    <location>
        <begin position="726"/>
        <end position="746"/>
    </location>
</feature>
<evidence type="ECO:0000313" key="4">
    <source>
        <dbReference type="EMBL" id="PYH87739.1"/>
    </source>
</evidence>
<keyword evidence="2" id="KW-0472">Membrane</keyword>
<gene>
    <name evidence="4" type="ORF">BO71DRAFT_445721</name>
</gene>
<evidence type="ECO:0000256" key="1">
    <source>
        <dbReference type="SAM" id="MobiDB-lite"/>
    </source>
</evidence>
<keyword evidence="3" id="KW-0732">Signal</keyword>
<feature type="compositionally biased region" description="Low complexity" evidence="1">
    <location>
        <begin position="255"/>
        <end position="264"/>
    </location>
</feature>
<dbReference type="OrthoDB" id="5431405at2759"/>
<reference evidence="4 5" key="1">
    <citation type="submission" date="2018-02" db="EMBL/GenBank/DDBJ databases">
        <title>The genomes of Aspergillus section Nigri reveals drivers in fungal speciation.</title>
        <authorList>
            <consortium name="DOE Joint Genome Institute"/>
            <person name="Vesth T.C."/>
            <person name="Nybo J."/>
            <person name="Theobald S."/>
            <person name="Brandl J."/>
            <person name="Frisvad J.C."/>
            <person name="Nielsen K.F."/>
            <person name="Lyhne E.K."/>
            <person name="Kogle M.E."/>
            <person name="Kuo A."/>
            <person name="Riley R."/>
            <person name="Clum A."/>
            <person name="Nolan M."/>
            <person name="Lipzen A."/>
            <person name="Salamov A."/>
            <person name="Henrissat B."/>
            <person name="Wiebenga A."/>
            <person name="De vries R.P."/>
            <person name="Grigoriev I.V."/>
            <person name="Mortensen U.H."/>
            <person name="Andersen M.R."/>
            <person name="Baker S.E."/>
        </authorList>
    </citation>
    <scope>NUCLEOTIDE SEQUENCE [LARGE SCALE GENOMIC DNA]</scope>
    <source>
        <strain evidence="4 5">CBS 707.79</strain>
    </source>
</reference>
<dbReference type="Proteomes" id="UP000247810">
    <property type="component" value="Unassembled WGS sequence"/>
</dbReference>
<proteinExistence type="predicted"/>
<organism evidence="4 5">
    <name type="scientific">Aspergillus ellipticus CBS 707.79</name>
    <dbReference type="NCBI Taxonomy" id="1448320"/>
    <lineage>
        <taxon>Eukaryota</taxon>
        <taxon>Fungi</taxon>
        <taxon>Dikarya</taxon>
        <taxon>Ascomycota</taxon>
        <taxon>Pezizomycotina</taxon>
        <taxon>Eurotiomycetes</taxon>
        <taxon>Eurotiomycetidae</taxon>
        <taxon>Eurotiales</taxon>
        <taxon>Aspergillaceae</taxon>
        <taxon>Aspergillus</taxon>
        <taxon>Aspergillus subgen. Circumdati</taxon>
    </lineage>
</organism>
<feature type="region of interest" description="Disordered" evidence="1">
    <location>
        <begin position="255"/>
        <end position="292"/>
    </location>
</feature>
<dbReference type="STRING" id="1448320.A0A319CTC1"/>